<reference evidence="1" key="3">
    <citation type="submission" date="2025-09" db="UniProtKB">
        <authorList>
            <consortium name="Ensembl"/>
        </authorList>
    </citation>
    <scope>IDENTIFICATION</scope>
</reference>
<dbReference type="GeneTree" id="ENSGT00960000189442"/>
<dbReference type="OMA" id="VTYQNEY"/>
<dbReference type="Proteomes" id="UP000314987">
    <property type="component" value="Unassembled WGS sequence"/>
</dbReference>
<reference evidence="1" key="2">
    <citation type="submission" date="2025-08" db="UniProtKB">
        <authorList>
            <consortium name="Ensembl"/>
        </authorList>
    </citation>
    <scope>IDENTIFICATION</scope>
</reference>
<dbReference type="STRING" id="29139.ENSVURP00010025962"/>
<proteinExistence type="predicted"/>
<sequence>MGLSTSIPAVAVQIKAASEHQAGLPPSVCRMHKGKEKSCPLGINPSDKTCENQSNSIPAHQNQAYEYVEYPVTSVTYQNEYNMDPSNMMVEVER</sequence>
<evidence type="ECO:0000313" key="2">
    <source>
        <dbReference type="Proteomes" id="UP000314987"/>
    </source>
</evidence>
<dbReference type="Ensembl" id="ENSVURT00010029564.1">
    <property type="protein sequence ID" value="ENSVURP00010025962.1"/>
    <property type="gene ID" value="ENSVURG00010019892.1"/>
</dbReference>
<evidence type="ECO:0000313" key="1">
    <source>
        <dbReference type="Ensembl" id="ENSVURP00010025962.1"/>
    </source>
</evidence>
<accession>A0A4X2LY86</accession>
<reference evidence="2" key="1">
    <citation type="submission" date="2018-12" db="EMBL/GenBank/DDBJ databases">
        <authorList>
            <person name="Yazar S."/>
        </authorList>
    </citation>
    <scope>NUCLEOTIDE SEQUENCE [LARGE SCALE GENOMIC DNA]</scope>
</reference>
<protein>
    <submittedName>
        <fullName evidence="1">Uncharacterized protein</fullName>
    </submittedName>
</protein>
<name>A0A4X2LY86_VOMUR</name>
<organism evidence="1 2">
    <name type="scientific">Vombatus ursinus</name>
    <name type="common">Common wombat</name>
    <dbReference type="NCBI Taxonomy" id="29139"/>
    <lineage>
        <taxon>Eukaryota</taxon>
        <taxon>Metazoa</taxon>
        <taxon>Chordata</taxon>
        <taxon>Craniata</taxon>
        <taxon>Vertebrata</taxon>
        <taxon>Euteleostomi</taxon>
        <taxon>Mammalia</taxon>
        <taxon>Metatheria</taxon>
        <taxon>Diprotodontia</taxon>
        <taxon>Vombatidae</taxon>
        <taxon>Vombatus</taxon>
    </lineage>
</organism>
<dbReference type="AlphaFoldDB" id="A0A4X2LY86"/>
<keyword evidence="2" id="KW-1185">Reference proteome</keyword>